<evidence type="ECO:0000313" key="2">
    <source>
        <dbReference type="Proteomes" id="UP000320496"/>
    </source>
</evidence>
<dbReference type="EMBL" id="CP036275">
    <property type="protein sequence ID" value="QDU40903.1"/>
    <property type="molecule type" value="Genomic_DNA"/>
</dbReference>
<evidence type="ECO:0000313" key="1">
    <source>
        <dbReference type="EMBL" id="QDU40903.1"/>
    </source>
</evidence>
<reference evidence="1 2" key="1">
    <citation type="submission" date="2019-02" db="EMBL/GenBank/DDBJ databases">
        <title>Deep-cultivation of Planctomycetes and their phenomic and genomic characterization uncovers novel biology.</title>
        <authorList>
            <person name="Wiegand S."/>
            <person name="Jogler M."/>
            <person name="Boedeker C."/>
            <person name="Pinto D."/>
            <person name="Vollmers J."/>
            <person name="Rivas-Marin E."/>
            <person name="Kohn T."/>
            <person name="Peeters S.H."/>
            <person name="Heuer A."/>
            <person name="Rast P."/>
            <person name="Oberbeckmann S."/>
            <person name="Bunk B."/>
            <person name="Jeske O."/>
            <person name="Meyerdierks A."/>
            <person name="Storesund J.E."/>
            <person name="Kallscheuer N."/>
            <person name="Luecker S."/>
            <person name="Lage O.M."/>
            <person name="Pohl T."/>
            <person name="Merkel B.J."/>
            <person name="Hornburger P."/>
            <person name="Mueller R.-W."/>
            <person name="Bruemmer F."/>
            <person name="Labrenz M."/>
            <person name="Spormann A.M."/>
            <person name="Op den Camp H."/>
            <person name="Overmann J."/>
            <person name="Amann R."/>
            <person name="Jetten M.S.M."/>
            <person name="Mascher T."/>
            <person name="Medema M.H."/>
            <person name="Devos D.P."/>
            <person name="Kaster A.-K."/>
            <person name="Ovreas L."/>
            <person name="Rohde M."/>
            <person name="Galperin M.Y."/>
            <person name="Jogler C."/>
        </authorList>
    </citation>
    <scope>NUCLEOTIDE SEQUENCE [LARGE SCALE GENOMIC DNA]</scope>
    <source>
        <strain evidence="1 2">Mal4</strain>
    </source>
</reference>
<gene>
    <name evidence="1" type="ORF">Mal4_52660</name>
</gene>
<sequence length="196" mass="20727" precursor="true">MSRLVWILSVASMLVGGMHGRPSCVLSEGDANRVRGLGDPQYECEECYYSTGTMQCTGDATIPDNVCRQIADPPVQGATCGGECLGTIWCSGENLKGYCSQSGIVPFTLCDCTENGTMVCGVKMVAAGACNETWGQPPGGGPLEFLHCECGRIIPTQVECNDSDVDELNTSCPGGGVMVYSFPRGFNRTSLLASIR</sequence>
<dbReference type="AlphaFoldDB" id="A0A517ZEG9"/>
<organism evidence="1 2">
    <name type="scientific">Maioricimonas rarisocia</name>
    <dbReference type="NCBI Taxonomy" id="2528026"/>
    <lineage>
        <taxon>Bacteria</taxon>
        <taxon>Pseudomonadati</taxon>
        <taxon>Planctomycetota</taxon>
        <taxon>Planctomycetia</taxon>
        <taxon>Planctomycetales</taxon>
        <taxon>Planctomycetaceae</taxon>
        <taxon>Maioricimonas</taxon>
    </lineage>
</organism>
<protein>
    <submittedName>
        <fullName evidence="1">Uncharacterized protein</fullName>
    </submittedName>
</protein>
<keyword evidence="2" id="KW-1185">Reference proteome</keyword>
<proteinExistence type="predicted"/>
<dbReference type="KEGG" id="mri:Mal4_52660"/>
<name>A0A517ZEG9_9PLAN</name>
<dbReference type="Proteomes" id="UP000320496">
    <property type="component" value="Chromosome"/>
</dbReference>
<accession>A0A517ZEG9</accession>